<gene>
    <name evidence="1" type="ORF">UFOVP625_27</name>
</gene>
<protein>
    <submittedName>
        <fullName evidence="1">Uncharacterized protein</fullName>
    </submittedName>
</protein>
<reference evidence="1" key="1">
    <citation type="submission" date="2020-04" db="EMBL/GenBank/DDBJ databases">
        <authorList>
            <person name="Chiriac C."/>
            <person name="Salcher M."/>
            <person name="Ghai R."/>
            <person name="Kavagutti S V."/>
        </authorList>
    </citation>
    <scope>NUCLEOTIDE SEQUENCE</scope>
</reference>
<evidence type="ECO:0000313" key="1">
    <source>
        <dbReference type="EMBL" id="CAB4153820.1"/>
    </source>
</evidence>
<organism evidence="1">
    <name type="scientific">uncultured Caudovirales phage</name>
    <dbReference type="NCBI Taxonomy" id="2100421"/>
    <lineage>
        <taxon>Viruses</taxon>
        <taxon>Duplodnaviria</taxon>
        <taxon>Heunggongvirae</taxon>
        <taxon>Uroviricota</taxon>
        <taxon>Caudoviricetes</taxon>
        <taxon>Peduoviridae</taxon>
        <taxon>Maltschvirus</taxon>
        <taxon>Maltschvirus maltsch</taxon>
    </lineage>
</organism>
<proteinExistence type="predicted"/>
<dbReference type="EMBL" id="LR796600">
    <property type="protein sequence ID" value="CAB4153820.1"/>
    <property type="molecule type" value="Genomic_DNA"/>
</dbReference>
<name>A0A6J5N9L2_9CAUD</name>
<accession>A0A6J5N9L2</accession>
<sequence>MAVKFNDGVVKDITATFADFVGFERTWNRSVTKFETELRLTDLAWLAWHAEKRHNPQIKPFDPDWVGTIDEVNINNDVEPADENPLVKEAPIG</sequence>